<keyword evidence="3" id="KW-0813">Transport</keyword>
<sequence length="370" mass="40429">MARLIPGITPTPIPRRADPLTDLTLLLSRLQRTILHADAEREARLRESDFEREKAHANIHYARSLLTKLEQEALAIKIHSRRQDAQADLVRKKEVLDQLSERLSDLAEFAAAMSTSQGDHDDDTSDGEDLLADIIATPSESMNSTTSPDMPPEEPNEPSDELPSPLEPPSRPPPESTQQQTNTTRQPEQPSTSTPASTAPQPAATTTTTTTTQTLRPRHPEATPSTISSSSSNPPPQASSSSATTSALFSNHRPTNHTTTAITTTEAILDHQRAEQDALSESILKLASDLKASSKAFSASLDEDREVVDRAGQGITRTGQNMEGVTRTMGALQRMTEGEGWWGRMRLYAIVYGLMVVLVLVVFALPKLRF</sequence>
<evidence type="ECO:0000256" key="9">
    <source>
        <dbReference type="ARBA" id="ARBA00023136"/>
    </source>
</evidence>
<dbReference type="GO" id="GO:0005789">
    <property type="term" value="C:endoplasmic reticulum membrane"/>
    <property type="evidence" value="ECO:0007669"/>
    <property type="project" value="UniProtKB-SubCell"/>
</dbReference>
<evidence type="ECO:0000256" key="2">
    <source>
        <dbReference type="ARBA" id="ARBA00007891"/>
    </source>
</evidence>
<dbReference type="RefSeq" id="XP_001221700.1">
    <property type="nucleotide sequence ID" value="XM_001221699.1"/>
</dbReference>
<dbReference type="HOGENOM" id="CLU_027976_0_0_1"/>
<feature type="compositionally biased region" description="Low complexity" evidence="10">
    <location>
        <begin position="189"/>
        <end position="214"/>
    </location>
</feature>
<dbReference type="OrthoDB" id="3231855at2759"/>
<dbReference type="GO" id="GO:0031201">
    <property type="term" value="C:SNARE complex"/>
    <property type="evidence" value="ECO:0007669"/>
    <property type="project" value="TreeGrafter"/>
</dbReference>
<dbReference type="PANTHER" id="PTHR13050">
    <property type="entry name" value="USE1-LIKE PROTEIN"/>
    <property type="match status" value="1"/>
</dbReference>
<feature type="compositionally biased region" description="Low complexity" evidence="10">
    <location>
        <begin position="222"/>
        <end position="247"/>
    </location>
</feature>
<protein>
    <recommendedName>
        <fullName evidence="14">Synaptobrevin</fullName>
    </recommendedName>
</protein>
<feature type="region of interest" description="Disordered" evidence="10">
    <location>
        <begin position="138"/>
        <end position="261"/>
    </location>
</feature>
<dbReference type="Proteomes" id="UP000001056">
    <property type="component" value="Unassembled WGS sequence"/>
</dbReference>
<dbReference type="GeneID" id="4390453"/>
<evidence type="ECO:0000313" key="12">
    <source>
        <dbReference type="EMBL" id="EAQ88986.1"/>
    </source>
</evidence>
<keyword evidence="8 11" id="KW-1133">Transmembrane helix</keyword>
<comment type="subcellular location">
    <subcellularLocation>
        <location evidence="1">Endoplasmic reticulum membrane</location>
        <topology evidence="1">Single-pass type IV membrane protein</topology>
    </subcellularLocation>
</comment>
<reference evidence="13" key="1">
    <citation type="journal article" date="2015" name="Genome Announc.">
        <title>Draft genome sequence of the cellulolytic fungus Chaetomium globosum.</title>
        <authorList>
            <person name="Cuomo C.A."/>
            <person name="Untereiner W.A."/>
            <person name="Ma L.-J."/>
            <person name="Grabherr M."/>
            <person name="Birren B.W."/>
        </authorList>
    </citation>
    <scope>NUCLEOTIDE SEQUENCE [LARGE SCALE GENOMIC DNA]</scope>
    <source>
        <strain evidence="13">ATCC 6205 / CBS 148.51 / DSM 1962 / NBRC 6347 / NRRL 1970</strain>
    </source>
</reference>
<name>Q2H6W0_CHAGB</name>
<proteinExistence type="inferred from homology"/>
<feature type="compositionally biased region" description="Pro residues" evidence="10">
    <location>
        <begin position="165"/>
        <end position="175"/>
    </location>
</feature>
<evidence type="ECO:0000313" key="13">
    <source>
        <dbReference type="Proteomes" id="UP000001056"/>
    </source>
</evidence>
<keyword evidence="5" id="KW-0256">Endoplasmic reticulum</keyword>
<keyword evidence="13" id="KW-1185">Reference proteome</keyword>
<evidence type="ECO:0000256" key="10">
    <source>
        <dbReference type="SAM" id="MobiDB-lite"/>
    </source>
</evidence>
<feature type="transmembrane region" description="Helical" evidence="11">
    <location>
        <begin position="347"/>
        <end position="365"/>
    </location>
</feature>
<keyword evidence="9 11" id="KW-0472">Membrane</keyword>
<feature type="compositionally biased region" description="Acidic residues" evidence="10">
    <location>
        <begin position="151"/>
        <end position="160"/>
    </location>
</feature>
<evidence type="ECO:0000256" key="8">
    <source>
        <dbReference type="ARBA" id="ARBA00022989"/>
    </source>
</evidence>
<organism evidence="12 13">
    <name type="scientific">Chaetomium globosum (strain ATCC 6205 / CBS 148.51 / DSM 1962 / NBRC 6347 / NRRL 1970)</name>
    <name type="common">Soil fungus</name>
    <dbReference type="NCBI Taxonomy" id="306901"/>
    <lineage>
        <taxon>Eukaryota</taxon>
        <taxon>Fungi</taxon>
        <taxon>Dikarya</taxon>
        <taxon>Ascomycota</taxon>
        <taxon>Pezizomycotina</taxon>
        <taxon>Sordariomycetes</taxon>
        <taxon>Sordariomycetidae</taxon>
        <taxon>Sordariales</taxon>
        <taxon>Chaetomiaceae</taxon>
        <taxon>Chaetomium</taxon>
    </lineage>
</organism>
<dbReference type="EMBL" id="CH408031">
    <property type="protein sequence ID" value="EAQ88986.1"/>
    <property type="molecule type" value="Genomic_DNA"/>
</dbReference>
<dbReference type="GO" id="GO:0005484">
    <property type="term" value="F:SNAP receptor activity"/>
    <property type="evidence" value="ECO:0007669"/>
    <property type="project" value="TreeGrafter"/>
</dbReference>
<keyword evidence="6" id="KW-0931">ER-Golgi transport</keyword>
<evidence type="ECO:0000256" key="7">
    <source>
        <dbReference type="ARBA" id="ARBA00022927"/>
    </source>
</evidence>
<evidence type="ECO:0000256" key="4">
    <source>
        <dbReference type="ARBA" id="ARBA00022692"/>
    </source>
</evidence>
<evidence type="ECO:0000256" key="1">
    <source>
        <dbReference type="ARBA" id="ARBA00004163"/>
    </source>
</evidence>
<dbReference type="OMA" id="YAWIFGL"/>
<evidence type="ECO:0000256" key="5">
    <source>
        <dbReference type="ARBA" id="ARBA00022824"/>
    </source>
</evidence>
<comment type="similarity">
    <text evidence="2">Belongs to the USE1 family.</text>
</comment>
<dbReference type="PANTHER" id="PTHR13050:SF7">
    <property type="entry name" value="VESICLE TRANSPORT PROTEIN USE1"/>
    <property type="match status" value="1"/>
</dbReference>
<evidence type="ECO:0000256" key="3">
    <source>
        <dbReference type="ARBA" id="ARBA00022448"/>
    </source>
</evidence>
<accession>Q2H6W0</accession>
<dbReference type="eggNOG" id="ENOG502SCD1">
    <property type="taxonomic scope" value="Eukaryota"/>
</dbReference>
<dbReference type="GO" id="GO:0006890">
    <property type="term" value="P:retrograde vesicle-mediated transport, Golgi to endoplasmic reticulum"/>
    <property type="evidence" value="ECO:0007669"/>
    <property type="project" value="TreeGrafter"/>
</dbReference>
<dbReference type="STRING" id="306901.Q2H6W0"/>
<gene>
    <name evidence="12" type="ORF">CHGG_05605</name>
</gene>
<dbReference type="VEuPathDB" id="FungiDB:CHGG_05605"/>
<keyword evidence="7" id="KW-0653">Protein transport</keyword>
<dbReference type="InParanoid" id="Q2H6W0"/>
<evidence type="ECO:0000256" key="11">
    <source>
        <dbReference type="SAM" id="Phobius"/>
    </source>
</evidence>
<evidence type="ECO:0008006" key="14">
    <source>
        <dbReference type="Google" id="ProtNLM"/>
    </source>
</evidence>
<dbReference type="AlphaFoldDB" id="Q2H6W0"/>
<evidence type="ECO:0000256" key="6">
    <source>
        <dbReference type="ARBA" id="ARBA00022892"/>
    </source>
</evidence>
<dbReference type="InterPro" id="IPR019150">
    <property type="entry name" value="Vesicle_transport_protein_Use1"/>
</dbReference>
<feature type="compositionally biased region" description="Polar residues" evidence="10">
    <location>
        <begin position="177"/>
        <end position="188"/>
    </location>
</feature>
<dbReference type="GO" id="GO:0015031">
    <property type="term" value="P:protein transport"/>
    <property type="evidence" value="ECO:0007669"/>
    <property type="project" value="UniProtKB-KW"/>
</dbReference>
<keyword evidence="4 11" id="KW-0812">Transmembrane</keyword>